<evidence type="ECO:0000259" key="3">
    <source>
        <dbReference type="Pfam" id="PF00174"/>
    </source>
</evidence>
<feature type="domain" description="Oxidoreductase molybdopterin-binding" evidence="3">
    <location>
        <begin position="100"/>
        <end position="240"/>
    </location>
</feature>
<organism evidence="4 5">
    <name type="scientific">Raoultibacter timonensis</name>
    <dbReference type="NCBI Taxonomy" id="1907662"/>
    <lineage>
        <taxon>Bacteria</taxon>
        <taxon>Bacillati</taxon>
        <taxon>Actinomycetota</taxon>
        <taxon>Coriobacteriia</taxon>
        <taxon>Eggerthellales</taxon>
        <taxon>Eggerthellaceae</taxon>
        <taxon>Raoultibacter</taxon>
    </lineage>
</organism>
<feature type="signal peptide" evidence="2">
    <location>
        <begin position="1"/>
        <end position="24"/>
    </location>
</feature>
<feature type="region of interest" description="Disordered" evidence="1">
    <location>
        <begin position="241"/>
        <end position="267"/>
    </location>
</feature>
<dbReference type="Pfam" id="PF00174">
    <property type="entry name" value="Oxidored_molyb"/>
    <property type="match status" value="1"/>
</dbReference>
<sequence length="267" mass="27352">MNHAITKIVGAAAGVTLLAPGAVAFGDTVEAAAPDASGATWSHVEGTTSTVESPVVNVPNVSGGFSYQQSVVTPNWKIAEVFQKAANALCNATTELTVTAAADWSLTVSGDVENAYTATLGELAADDEQTTLMGCSCAANTPGGAAVINAEVTGVPLATIVERAQPLPGVNTVTLTSEDGYSMSVPFDYVMARTSILSYMINDEGLSASVGGTNQLWIDSTAAKYFTRNIVSIELTAEDEAPAVPGSEDAPENQYANRPNVGITGVS</sequence>
<dbReference type="EMBL" id="AP025564">
    <property type="protein sequence ID" value="BDE95645.1"/>
    <property type="molecule type" value="Genomic_DNA"/>
</dbReference>
<dbReference type="Proteomes" id="UP001320544">
    <property type="component" value="Chromosome"/>
</dbReference>
<evidence type="ECO:0000313" key="5">
    <source>
        <dbReference type="Proteomes" id="UP001320544"/>
    </source>
</evidence>
<evidence type="ECO:0000256" key="2">
    <source>
        <dbReference type="SAM" id="SignalP"/>
    </source>
</evidence>
<protein>
    <recommendedName>
        <fullName evidence="3">Oxidoreductase molybdopterin-binding domain-containing protein</fullName>
    </recommendedName>
</protein>
<keyword evidence="2" id="KW-0732">Signal</keyword>
<dbReference type="InterPro" id="IPR000572">
    <property type="entry name" value="OxRdtase_Mopterin-bd_dom"/>
</dbReference>
<accession>A0ABN6MEY6</accession>
<reference evidence="4 5" key="1">
    <citation type="submission" date="2022-01" db="EMBL/GenBank/DDBJ databases">
        <title>Novel bile acid biosynthetic pathways are enriched in the microbiome of centenarians.</title>
        <authorList>
            <person name="Sato Y."/>
            <person name="Atarashi K."/>
            <person name="Plichta R.D."/>
            <person name="Arai Y."/>
            <person name="Sasajima S."/>
            <person name="Kearney M.S."/>
            <person name="Suda W."/>
            <person name="Takeshita K."/>
            <person name="Sasaki T."/>
            <person name="Okamoto S."/>
            <person name="Skelly N.A."/>
            <person name="Okamura Y."/>
            <person name="Vlamakis H."/>
            <person name="Li Y."/>
            <person name="Tanoue T."/>
            <person name="Takei H."/>
            <person name="Nittono H."/>
            <person name="Narushima S."/>
            <person name="Irie J."/>
            <person name="Itoh H."/>
            <person name="Moriya K."/>
            <person name="Sugiura Y."/>
            <person name="Suematsu M."/>
            <person name="Moritoki N."/>
            <person name="Shibata S."/>
            <person name="Littman R.D."/>
            <person name="Fischbach A.M."/>
            <person name="Uwamino Y."/>
            <person name="Inoue T."/>
            <person name="Honda A."/>
            <person name="Hattori M."/>
            <person name="Murai T."/>
            <person name="Xavier J.R."/>
            <person name="Hirose N."/>
            <person name="Honda K."/>
        </authorList>
    </citation>
    <scope>NUCLEOTIDE SEQUENCE [LARGE SCALE GENOMIC DNA]</scope>
    <source>
        <strain evidence="4 5">CE91-St30</strain>
    </source>
</reference>
<dbReference type="SUPFAM" id="SSF56524">
    <property type="entry name" value="Oxidoreductase molybdopterin-binding domain"/>
    <property type="match status" value="1"/>
</dbReference>
<keyword evidence="5" id="KW-1185">Reference proteome</keyword>
<evidence type="ECO:0000313" key="4">
    <source>
        <dbReference type="EMBL" id="BDE95645.1"/>
    </source>
</evidence>
<dbReference type="InterPro" id="IPR036374">
    <property type="entry name" value="OxRdtase_Mopterin-bd_sf"/>
</dbReference>
<evidence type="ECO:0000256" key="1">
    <source>
        <dbReference type="SAM" id="MobiDB-lite"/>
    </source>
</evidence>
<name>A0ABN6MEY6_9ACTN</name>
<feature type="chain" id="PRO_5045036422" description="Oxidoreductase molybdopterin-binding domain-containing protein" evidence="2">
    <location>
        <begin position="25"/>
        <end position="267"/>
    </location>
</feature>
<gene>
    <name evidence="4" type="ORF">CE91St30_09780</name>
</gene>
<dbReference type="RefSeq" id="WP_244411961.1">
    <property type="nucleotide sequence ID" value="NZ_AP025564.1"/>
</dbReference>
<dbReference type="Gene3D" id="3.90.420.10">
    <property type="entry name" value="Oxidoreductase, molybdopterin-binding domain"/>
    <property type="match status" value="1"/>
</dbReference>
<proteinExistence type="predicted"/>